<dbReference type="Pfam" id="PF07152">
    <property type="entry name" value="YaeQ"/>
    <property type="match status" value="1"/>
</dbReference>
<dbReference type="HOGENOM" id="CLU_096741_0_0_4"/>
<evidence type="ECO:0000313" key="2">
    <source>
        <dbReference type="Proteomes" id="UP000001693"/>
    </source>
</evidence>
<dbReference type="CDD" id="cd22368">
    <property type="entry name" value="YaeQ-like"/>
    <property type="match status" value="1"/>
</dbReference>
<gene>
    <name evidence="1" type="ordered locus">Lcho_3857</name>
</gene>
<accession>B1Y7G3</accession>
<dbReference type="Gene3D" id="3.10.640.10">
    <property type="entry name" value="Restriction endonuclease-like alpha-beta roll domain"/>
    <property type="match status" value="1"/>
</dbReference>
<dbReference type="SMART" id="SM01322">
    <property type="entry name" value="YaeQ"/>
    <property type="match status" value="1"/>
</dbReference>
<organism evidence="1 2">
    <name type="scientific">Leptothrix cholodnii (strain ATCC 51168 / LMG 8142 / SP-6)</name>
    <name type="common">Leptothrix discophora (strain SP-6)</name>
    <dbReference type="NCBI Taxonomy" id="395495"/>
    <lineage>
        <taxon>Bacteria</taxon>
        <taxon>Pseudomonadati</taxon>
        <taxon>Pseudomonadota</taxon>
        <taxon>Betaproteobacteria</taxon>
        <taxon>Burkholderiales</taxon>
        <taxon>Sphaerotilaceae</taxon>
        <taxon>Leptothrix</taxon>
    </lineage>
</organism>
<dbReference type="PANTHER" id="PTHR38784">
    <property type="entry name" value="SUCROSE PHOSPHORYLASE"/>
    <property type="match status" value="1"/>
</dbReference>
<reference evidence="1 2" key="1">
    <citation type="submission" date="2008-03" db="EMBL/GenBank/DDBJ databases">
        <title>Complete sequence of Leptothrix cholodnii SP-6.</title>
        <authorList>
            <consortium name="US DOE Joint Genome Institute"/>
            <person name="Copeland A."/>
            <person name="Lucas S."/>
            <person name="Lapidus A."/>
            <person name="Glavina del Rio T."/>
            <person name="Dalin E."/>
            <person name="Tice H."/>
            <person name="Bruce D."/>
            <person name="Goodwin L."/>
            <person name="Pitluck S."/>
            <person name="Chertkov O."/>
            <person name="Brettin T."/>
            <person name="Detter J.C."/>
            <person name="Han C."/>
            <person name="Kuske C.R."/>
            <person name="Schmutz J."/>
            <person name="Larimer F."/>
            <person name="Land M."/>
            <person name="Hauser L."/>
            <person name="Kyrpides N."/>
            <person name="Lykidis A."/>
            <person name="Emerson D."/>
            <person name="Richardson P."/>
        </authorList>
    </citation>
    <scope>NUCLEOTIDE SEQUENCE [LARGE SCALE GENOMIC DNA]</scope>
    <source>
        <strain evidence="2">ATCC 51168 / LMG 8142 / SP-6</strain>
    </source>
</reference>
<dbReference type="KEGG" id="lch:Lcho_3857"/>
<dbReference type="RefSeq" id="WP_012348858.1">
    <property type="nucleotide sequence ID" value="NC_010524.1"/>
</dbReference>
<dbReference type="SUPFAM" id="SSF52980">
    <property type="entry name" value="Restriction endonuclease-like"/>
    <property type="match status" value="1"/>
</dbReference>
<evidence type="ECO:0000313" key="1">
    <source>
        <dbReference type="EMBL" id="ACB36111.1"/>
    </source>
</evidence>
<proteinExistence type="predicted"/>
<dbReference type="STRING" id="395495.Lcho_3857"/>
<keyword evidence="2" id="KW-1185">Reference proteome</keyword>
<dbReference type="InterPro" id="IPR038590">
    <property type="entry name" value="YaeQ_sf"/>
</dbReference>
<dbReference type="PIRSF" id="PIRSF011484">
    <property type="entry name" value="YaeQ"/>
    <property type="match status" value="1"/>
</dbReference>
<protein>
    <submittedName>
        <fullName evidence="1">YaeQ family protein</fullName>
    </submittedName>
</protein>
<dbReference type="OrthoDB" id="5293309at2"/>
<sequence>MAIRSTIYKAELSVADIDRGYYADHALTLARHPSETEERLMVRILAFALNAHERLALAGDISSDDEPALWRRDDTGAIEQWIEVGLPDERVLRRACGRADEVLLLAYGNRKAEAWWADNKGALARNRNLSVSFLPEDACVALAALAERSMRLGVTIQDGHVLVSGAKGSAELTPVEWQRPAPQR</sequence>
<dbReference type="Proteomes" id="UP000001693">
    <property type="component" value="Chromosome"/>
</dbReference>
<dbReference type="eggNOG" id="COG4681">
    <property type="taxonomic scope" value="Bacteria"/>
</dbReference>
<dbReference type="EMBL" id="CP001013">
    <property type="protein sequence ID" value="ACB36111.1"/>
    <property type="molecule type" value="Genomic_DNA"/>
</dbReference>
<dbReference type="AlphaFoldDB" id="B1Y7G3"/>
<dbReference type="InterPro" id="IPR009822">
    <property type="entry name" value="YaeQ"/>
</dbReference>
<name>B1Y7G3_LEPCP</name>
<dbReference type="InterPro" id="IPR011335">
    <property type="entry name" value="Restrct_endonuc-II-like"/>
</dbReference>
<dbReference type="PANTHER" id="PTHR38784:SF1">
    <property type="entry name" value="SUCROSE PHOSPHORYLASE"/>
    <property type="match status" value="1"/>
</dbReference>